<comment type="caution">
    <text evidence="2">The sequence shown here is derived from an EMBL/GenBank/DDBJ whole genome shotgun (WGS) entry which is preliminary data.</text>
</comment>
<accession>A0A246JF01</accession>
<protein>
    <recommendedName>
        <fullName evidence="4">DUF3011 domain-containing protein</fullName>
    </recommendedName>
</protein>
<evidence type="ECO:0000313" key="2">
    <source>
        <dbReference type="EMBL" id="OWQ91090.1"/>
    </source>
</evidence>
<evidence type="ECO:0000313" key="3">
    <source>
        <dbReference type="Proteomes" id="UP000197097"/>
    </source>
</evidence>
<keyword evidence="3" id="KW-1185">Reference proteome</keyword>
<name>A0A246JF01_9SPHN</name>
<feature type="region of interest" description="Disordered" evidence="1">
    <location>
        <begin position="48"/>
        <end position="101"/>
    </location>
</feature>
<sequence length="388" mass="42003">MKHGRAERIYSQQGEWIMRHPVITIVTTASLIASQLAVPVLAQTRPAPYPGGPSTMPSLPSEPVTRPTPSQPGGPQIQPPRPGWGGPSIQPPRPGNDFAGTIRCESRNNKVQRCNVRTENRVELQRVIGGRCSKGRDWGFTANQIWVSGGCRAQFSYGYGYDNGGGYPTPLPQPVGDYAGTIRCESRNNRYEQCNVRTNDRVELVRRLGGTCNDGRQWGYTSSYVWVNSGCRAEFGYGYGNNRPDKDKDKGPSTGLIIGGIVVAGGLLALLTSKKKKPATATEPATEVEETVTTPTYPAGPPATLSANLSSLPSASRTSVQNCLNDAARQIGVTGGTRLSYDRLVNLEQGNGGWRIRAALTATYPDGNRTLEMYCRATPTQIIQLDFS</sequence>
<feature type="region of interest" description="Disordered" evidence="1">
    <location>
        <begin position="275"/>
        <end position="311"/>
    </location>
</feature>
<dbReference type="Proteomes" id="UP000197097">
    <property type="component" value="Unassembled WGS sequence"/>
</dbReference>
<feature type="compositionally biased region" description="Low complexity" evidence="1">
    <location>
        <begin position="279"/>
        <end position="311"/>
    </location>
</feature>
<dbReference type="InterPro" id="IPR021381">
    <property type="entry name" value="DUF3011"/>
</dbReference>
<proteinExistence type="predicted"/>
<dbReference type="AlphaFoldDB" id="A0A246JF01"/>
<evidence type="ECO:0008006" key="4">
    <source>
        <dbReference type="Google" id="ProtNLM"/>
    </source>
</evidence>
<organism evidence="2 3">
    <name type="scientific">Sphingopyxis witflariensis</name>
    <dbReference type="NCBI Taxonomy" id="173675"/>
    <lineage>
        <taxon>Bacteria</taxon>
        <taxon>Pseudomonadati</taxon>
        <taxon>Pseudomonadota</taxon>
        <taxon>Alphaproteobacteria</taxon>
        <taxon>Sphingomonadales</taxon>
        <taxon>Sphingomonadaceae</taxon>
        <taxon>Sphingopyxis</taxon>
    </lineage>
</organism>
<gene>
    <name evidence="2" type="ORF">CDQ91_19775</name>
</gene>
<evidence type="ECO:0000256" key="1">
    <source>
        <dbReference type="SAM" id="MobiDB-lite"/>
    </source>
</evidence>
<feature type="compositionally biased region" description="Pro residues" evidence="1">
    <location>
        <begin position="69"/>
        <end position="82"/>
    </location>
</feature>
<dbReference type="EMBL" id="NISJ01000017">
    <property type="protein sequence ID" value="OWQ91090.1"/>
    <property type="molecule type" value="Genomic_DNA"/>
</dbReference>
<dbReference type="Pfam" id="PF11218">
    <property type="entry name" value="DUF3011"/>
    <property type="match status" value="1"/>
</dbReference>
<reference evidence="2 3" key="1">
    <citation type="journal article" date="2002" name="Int. J. Syst. Evol. Microbiol.">
        <title>Sphingopyxis witflariensis sp. nov., isolated from activated sludge.</title>
        <authorList>
            <person name="Kampfer P."/>
            <person name="Witzenberger R."/>
            <person name="Denner E.B."/>
            <person name="Busse H.J."/>
            <person name="Neef A."/>
        </authorList>
    </citation>
    <scope>NUCLEOTIDE SEQUENCE [LARGE SCALE GENOMIC DNA]</scope>
    <source>
        <strain evidence="2 3">DSM 14551</strain>
    </source>
</reference>